<dbReference type="KEGG" id="hlr:HALLA_10410"/>
<dbReference type="Proteomes" id="UP000019024">
    <property type="component" value="Chromosome"/>
</dbReference>
<feature type="domain" description="DUF4367" evidence="2">
    <location>
        <begin position="336"/>
        <end position="387"/>
    </location>
</feature>
<dbReference type="PANTHER" id="PTHR37507:SF2">
    <property type="entry name" value="SPORULATION PROTEIN YDCC"/>
    <property type="match status" value="1"/>
</dbReference>
<dbReference type="InterPro" id="IPR052944">
    <property type="entry name" value="Sporulation_related"/>
</dbReference>
<dbReference type="AlphaFoldDB" id="W0JV14"/>
<dbReference type="InterPro" id="IPR025377">
    <property type="entry name" value="DUF4367"/>
</dbReference>
<name>W0JV14_9EURY</name>
<proteinExistence type="predicted"/>
<evidence type="ECO:0000259" key="2">
    <source>
        <dbReference type="Pfam" id="PF14285"/>
    </source>
</evidence>
<dbReference type="Pfam" id="PF14285">
    <property type="entry name" value="DUF4367"/>
    <property type="match status" value="1"/>
</dbReference>
<dbReference type="InterPro" id="IPR029046">
    <property type="entry name" value="LolA/LolB/LppX"/>
</dbReference>
<dbReference type="OrthoDB" id="137725at2157"/>
<reference evidence="3 4" key="1">
    <citation type="submission" date="2014-01" db="EMBL/GenBank/DDBJ databases">
        <authorList>
            <consortium name="DOE Joint Genome Institute"/>
            <person name="Anderson I."/>
            <person name="Huntemann M."/>
            <person name="Han J."/>
            <person name="Chen A."/>
            <person name="Kyrpides N."/>
            <person name="Mavromatis K."/>
            <person name="Markowitz V."/>
            <person name="Palaniappan K."/>
            <person name="Ivanova N."/>
            <person name="Schaumberg A."/>
            <person name="Pati A."/>
            <person name="Liolios K."/>
            <person name="Nordberg H.P."/>
            <person name="Cantor M.N."/>
            <person name="Hua S.X."/>
            <person name="Woyke T."/>
        </authorList>
    </citation>
    <scope>NUCLEOTIDE SEQUENCE [LARGE SCALE GENOMIC DNA]</scope>
    <source>
        <strain evidence="3 4">XH-48</strain>
    </source>
</reference>
<dbReference type="SUPFAM" id="SSF89392">
    <property type="entry name" value="Prokaryotic lipoproteins and lipoprotein localization factors"/>
    <property type="match status" value="1"/>
</dbReference>
<accession>W0JV14</accession>
<dbReference type="HOGENOM" id="CLU_712914_0_0_2"/>
<dbReference type="eggNOG" id="arCOG02470">
    <property type="taxonomic scope" value="Archaea"/>
</dbReference>
<evidence type="ECO:0000313" key="4">
    <source>
        <dbReference type="Proteomes" id="UP000019024"/>
    </source>
</evidence>
<keyword evidence="4" id="KW-1185">Reference proteome</keyword>
<gene>
    <name evidence="3" type="ORF">HALLA_10410</name>
</gene>
<dbReference type="PANTHER" id="PTHR37507">
    <property type="entry name" value="SPORULATION PROTEIN YDCC"/>
    <property type="match status" value="1"/>
</dbReference>
<dbReference type="RefSeq" id="WP_049952411.1">
    <property type="nucleotide sequence ID" value="NZ_CP007055.1"/>
</dbReference>
<feature type="compositionally biased region" description="Basic and acidic residues" evidence="1">
    <location>
        <begin position="75"/>
        <end position="93"/>
    </location>
</feature>
<feature type="compositionally biased region" description="Low complexity" evidence="1">
    <location>
        <begin position="56"/>
        <end position="68"/>
    </location>
</feature>
<dbReference type="EMBL" id="CP007055">
    <property type="protein sequence ID" value="AHG00873.1"/>
    <property type="molecule type" value="Genomic_DNA"/>
</dbReference>
<dbReference type="STRING" id="797299.HALLA_10410"/>
<dbReference type="PROSITE" id="PS51257">
    <property type="entry name" value="PROKAR_LIPOPROTEIN"/>
    <property type="match status" value="1"/>
</dbReference>
<organism evidence="3 4">
    <name type="scientific">Halostagnicola larsenii XH-48</name>
    <dbReference type="NCBI Taxonomy" id="797299"/>
    <lineage>
        <taxon>Archaea</taxon>
        <taxon>Methanobacteriati</taxon>
        <taxon>Methanobacteriota</taxon>
        <taxon>Stenosarchaea group</taxon>
        <taxon>Halobacteria</taxon>
        <taxon>Halobacteriales</taxon>
        <taxon>Natrialbaceae</taxon>
        <taxon>Halostagnicola</taxon>
    </lineage>
</organism>
<evidence type="ECO:0000256" key="1">
    <source>
        <dbReference type="SAM" id="MobiDB-lite"/>
    </source>
</evidence>
<feature type="region of interest" description="Disordered" evidence="1">
    <location>
        <begin position="56"/>
        <end position="97"/>
    </location>
</feature>
<sequence>MSRLVSPLVLIAVVLVVLTAGCAGLVGENDVPGEQLSQELNTTEPPETLFATVETTTTTTDSNGSETESLTETVWLRDDGTSRTEAGENHSSEEDGGYIVVNDGEQVWYQDTESGSVTSYETQTNDSSRLERIYAEQERYFDRFEVRSVNETTIDGRQAHRVVFEPPRNETVDRSIDIMIEETTYRIPLETSLENVSGDQPDEIVIAFDAETMFPLQYEMASPSAEFSVTYENVSFNDPLDDELFEFEPPADSEPDDIVLPETADYDSVDDADAAVNFSVSTPDNDTIPSGFELESVSGTTYPDEDRTQVTQSYRDDDDRSIRVAIGDGPRSIPVEGSSVSVDGVDGTIAETEQGTELEWERDEHYYHLFADEDLSEETVLEIAESLHT</sequence>
<dbReference type="PATRIC" id="fig|797299.3.peg.1111"/>
<dbReference type="Gene3D" id="2.50.20.10">
    <property type="entry name" value="Lipoprotein localisation LolA/LolB/LppX"/>
    <property type="match status" value="1"/>
</dbReference>
<dbReference type="GeneID" id="25144874"/>
<evidence type="ECO:0000313" key="3">
    <source>
        <dbReference type="EMBL" id="AHG00873.1"/>
    </source>
</evidence>
<protein>
    <recommendedName>
        <fullName evidence="2">DUF4367 domain-containing protein</fullName>
    </recommendedName>
</protein>